<dbReference type="EMBL" id="JBAWTH010000111">
    <property type="protein sequence ID" value="KAL2276568.1"/>
    <property type="molecule type" value="Genomic_DNA"/>
</dbReference>
<evidence type="ECO:0000259" key="2">
    <source>
        <dbReference type="SMART" id="SM00101"/>
    </source>
</evidence>
<sequence length="253" mass="28453">MNERESNNFLARLCDQAGRYNDMVSYVKDIARLSGKLNCDERDLFYVATKNAVGPLRASWRKISSILQKDQPSGGQGRSFAAMDYGSKIQLELETFCQGILDILDNLLIPNAASEEFKVYYRRMKGDYHRYIAEVASGEKRNSAIAAADEAYKNAIHIAQVELAPTHSTRLGLALNFSVFQYEILNTPEPAYHLAKQAIHDAMVNLDHLSEESYRDTTLILQLLRDNLDLWALPDTEDGEVEAAGPCDDANER</sequence>
<dbReference type="InterPro" id="IPR036815">
    <property type="entry name" value="14-3-3_dom_sf"/>
</dbReference>
<gene>
    <name evidence="3" type="ORF">FJTKL_00807</name>
</gene>
<dbReference type="InterPro" id="IPR023410">
    <property type="entry name" value="14-3-3_domain"/>
</dbReference>
<dbReference type="Pfam" id="PF00244">
    <property type="entry name" value="14-3-3"/>
    <property type="match status" value="1"/>
</dbReference>
<organism evidence="3 4">
    <name type="scientific">Diaporthe vaccinii</name>
    <dbReference type="NCBI Taxonomy" id="105482"/>
    <lineage>
        <taxon>Eukaryota</taxon>
        <taxon>Fungi</taxon>
        <taxon>Dikarya</taxon>
        <taxon>Ascomycota</taxon>
        <taxon>Pezizomycotina</taxon>
        <taxon>Sordariomycetes</taxon>
        <taxon>Sordariomycetidae</taxon>
        <taxon>Diaporthales</taxon>
        <taxon>Diaporthaceae</taxon>
        <taxon>Diaporthe</taxon>
        <taxon>Diaporthe eres species complex</taxon>
    </lineage>
</organism>
<protein>
    <recommendedName>
        <fullName evidence="2">14-3-3 domain-containing protein</fullName>
    </recommendedName>
</protein>
<comment type="similarity">
    <text evidence="1">Belongs to the 14-3-3 family.</text>
</comment>
<dbReference type="PIRSF" id="PIRSF000868">
    <property type="entry name" value="14-3-3"/>
    <property type="match status" value="1"/>
</dbReference>
<evidence type="ECO:0000313" key="3">
    <source>
        <dbReference type="EMBL" id="KAL2276568.1"/>
    </source>
</evidence>
<evidence type="ECO:0000256" key="1">
    <source>
        <dbReference type="ARBA" id="ARBA00006141"/>
    </source>
</evidence>
<dbReference type="PANTHER" id="PTHR18860">
    <property type="entry name" value="14-3-3 PROTEIN"/>
    <property type="match status" value="1"/>
</dbReference>
<dbReference type="Gene3D" id="1.20.190.20">
    <property type="entry name" value="14-3-3 domain"/>
    <property type="match status" value="1"/>
</dbReference>
<dbReference type="InterPro" id="IPR000308">
    <property type="entry name" value="14-3-3"/>
</dbReference>
<comment type="caution">
    <text evidence="3">The sequence shown here is derived from an EMBL/GenBank/DDBJ whole genome shotgun (WGS) entry which is preliminary data.</text>
</comment>
<reference evidence="3 4" key="1">
    <citation type="submission" date="2024-03" db="EMBL/GenBank/DDBJ databases">
        <title>A high-quality draft genome sequence of Diaporthe vaccinii, a causative agent of upright dieback and viscid rot disease in cranberry plants.</title>
        <authorList>
            <person name="Sarrasin M."/>
            <person name="Lang B.F."/>
            <person name="Burger G."/>
        </authorList>
    </citation>
    <scope>NUCLEOTIDE SEQUENCE [LARGE SCALE GENOMIC DNA]</scope>
    <source>
        <strain evidence="3 4">IS7</strain>
    </source>
</reference>
<dbReference type="SUPFAM" id="SSF48445">
    <property type="entry name" value="14-3-3 protein"/>
    <property type="match status" value="1"/>
</dbReference>
<dbReference type="CDD" id="cd08774">
    <property type="entry name" value="14-3-3"/>
    <property type="match status" value="1"/>
</dbReference>
<proteinExistence type="inferred from homology"/>
<name>A0ABR4E2B4_9PEZI</name>
<keyword evidence="4" id="KW-1185">Reference proteome</keyword>
<evidence type="ECO:0000313" key="4">
    <source>
        <dbReference type="Proteomes" id="UP001600888"/>
    </source>
</evidence>
<dbReference type="SMART" id="SM00101">
    <property type="entry name" value="14_3_3"/>
    <property type="match status" value="1"/>
</dbReference>
<feature type="domain" description="14-3-3" evidence="2">
    <location>
        <begin position="4"/>
        <end position="245"/>
    </location>
</feature>
<accession>A0ABR4E2B4</accession>
<dbReference type="PRINTS" id="PR00305">
    <property type="entry name" value="1433ZETA"/>
</dbReference>
<dbReference type="Proteomes" id="UP001600888">
    <property type="component" value="Unassembled WGS sequence"/>
</dbReference>